<keyword evidence="4" id="KW-1185">Reference proteome</keyword>
<protein>
    <submittedName>
        <fullName evidence="3">PorT family protein</fullName>
    </submittedName>
</protein>
<proteinExistence type="predicted"/>
<dbReference type="Pfam" id="PF13568">
    <property type="entry name" value="OMP_b-brl_2"/>
    <property type="match status" value="1"/>
</dbReference>
<dbReference type="InterPro" id="IPR011250">
    <property type="entry name" value="OMP/PagP_B-barrel"/>
</dbReference>
<reference evidence="3 4" key="1">
    <citation type="submission" date="2018-08" db="EMBL/GenBank/DDBJ databases">
        <title>A genome reference for cultivated species of the human gut microbiota.</title>
        <authorList>
            <person name="Zou Y."/>
            <person name="Xue W."/>
            <person name="Luo G."/>
        </authorList>
    </citation>
    <scope>NUCLEOTIDE SEQUENCE [LARGE SCALE GENOMIC DNA]</scope>
    <source>
        <strain evidence="3 4">AF24-2</strain>
    </source>
</reference>
<feature type="domain" description="Outer membrane protein beta-barrel" evidence="2">
    <location>
        <begin position="255"/>
        <end position="396"/>
    </location>
</feature>
<evidence type="ECO:0000259" key="2">
    <source>
        <dbReference type="Pfam" id="PF13568"/>
    </source>
</evidence>
<dbReference type="EMBL" id="QRUU01000065">
    <property type="protein sequence ID" value="RGR92604.1"/>
    <property type="molecule type" value="Genomic_DNA"/>
</dbReference>
<dbReference type="SUPFAM" id="SSF56925">
    <property type="entry name" value="OMPA-like"/>
    <property type="match status" value="1"/>
</dbReference>
<keyword evidence="1" id="KW-1133">Transmembrane helix</keyword>
<dbReference type="Proteomes" id="UP000285864">
    <property type="component" value="Unassembled WGS sequence"/>
</dbReference>
<comment type="caution">
    <text evidence="3">The sequence shown here is derived from an EMBL/GenBank/DDBJ whole genome shotgun (WGS) entry which is preliminary data.</text>
</comment>
<dbReference type="Gene3D" id="2.40.160.20">
    <property type="match status" value="1"/>
</dbReference>
<dbReference type="RefSeq" id="WP_118485101.1">
    <property type="nucleotide sequence ID" value="NZ_QRUU01000065.1"/>
</dbReference>
<evidence type="ECO:0000313" key="3">
    <source>
        <dbReference type="EMBL" id="RGR92604.1"/>
    </source>
</evidence>
<evidence type="ECO:0000256" key="1">
    <source>
        <dbReference type="SAM" id="Phobius"/>
    </source>
</evidence>
<organism evidence="3 4">
    <name type="scientific">Phocaeicola coprocola</name>
    <dbReference type="NCBI Taxonomy" id="310298"/>
    <lineage>
        <taxon>Bacteria</taxon>
        <taxon>Pseudomonadati</taxon>
        <taxon>Bacteroidota</taxon>
        <taxon>Bacteroidia</taxon>
        <taxon>Bacteroidales</taxon>
        <taxon>Bacteroidaceae</taxon>
        <taxon>Phocaeicola</taxon>
    </lineage>
</organism>
<name>A0A412GCU7_9BACT</name>
<accession>A0A412GCU7</accession>
<gene>
    <name evidence="3" type="ORF">DWY20_12450</name>
</gene>
<keyword evidence="1" id="KW-0812">Transmembrane</keyword>
<sequence length="432" mass="48843">MKEDDKWVENLRNKLEDYSEPLPDALWERLEEELSAPRVIPMWRTRRFVAAAAVLVVAVSSLTFWFINSPTADYMRSNEALVEELDFSSTPDDEVLSSSEKIFSSDNSKMDSSDPVVASSPAKVCLAKIETPENHNQEVIAESEIMSIKEEDKVEDKEQETGSTNYETDKKRAYRTLEADRRQVKRNQEMLAMGKGEKDRKWSVGLSAGNTPYSSSRSFGGMSRLNSRSLYATPINMGAVSESDEQTAYSQVLLNNRDRSSTTDVKHKMPVTVGLSIKWNITREWALETGMNYTMLSSELHSGSGSYIEEQQKLHYIGIPLKVHRSIWNNRWFSFYASAGGMVEKCVSGSMDAVYVNGNSNREVEHTSLKVNPLQWSVSAAAGAQVNFTKHLGLYAEPGIAYYFDDGSQIETIRKEHPFNFNLQFGLRFSFE</sequence>
<feature type="transmembrane region" description="Helical" evidence="1">
    <location>
        <begin position="48"/>
        <end position="67"/>
    </location>
</feature>
<evidence type="ECO:0000313" key="4">
    <source>
        <dbReference type="Proteomes" id="UP000285864"/>
    </source>
</evidence>
<dbReference type="AlphaFoldDB" id="A0A412GCU7"/>
<dbReference type="InterPro" id="IPR025665">
    <property type="entry name" value="Beta-barrel_OMP_2"/>
</dbReference>
<keyword evidence="1" id="KW-0472">Membrane</keyword>